<sequence>MLLFPRLALRLAGLRIGAMGSRDKAQRAAIREFPCSRCA</sequence>
<evidence type="ECO:0000313" key="2">
    <source>
        <dbReference type="Proteomes" id="UP000001734"/>
    </source>
</evidence>
<dbReference type="BioCyc" id="KPNE507522:GI0B-3944-MONOMER"/>
<dbReference type="EMBL" id="CP000964">
    <property type="protein sequence ID" value="ACI09084.1"/>
    <property type="molecule type" value="Genomic_DNA"/>
</dbReference>
<evidence type="ECO:0000313" key="1">
    <source>
        <dbReference type="EMBL" id="ACI09084.1"/>
    </source>
</evidence>
<organism evidence="1 2">
    <name type="scientific">Klebsiella variicola (strain 342)</name>
    <name type="common">Klebsiella pneumoniae</name>
    <dbReference type="NCBI Taxonomy" id="507522"/>
    <lineage>
        <taxon>Bacteria</taxon>
        <taxon>Pseudomonadati</taxon>
        <taxon>Pseudomonadota</taxon>
        <taxon>Gammaproteobacteria</taxon>
        <taxon>Enterobacterales</taxon>
        <taxon>Enterobacteriaceae</taxon>
        <taxon>Klebsiella/Raoultella group</taxon>
        <taxon>Klebsiella</taxon>
        <taxon>Klebsiella pneumoniae complex</taxon>
    </lineage>
</organism>
<dbReference type="Proteomes" id="UP000001734">
    <property type="component" value="Chromosome"/>
</dbReference>
<dbReference type="AlphaFoldDB" id="B5XZX5"/>
<accession>B5XZX5</accession>
<gene>
    <name evidence="1" type="ordered locus">KPK_3962</name>
</gene>
<proteinExistence type="predicted"/>
<protein>
    <submittedName>
        <fullName evidence="1">Uncharacterized protein</fullName>
    </submittedName>
</protein>
<name>B5XZX5_KLEV3</name>
<reference evidence="1 2" key="1">
    <citation type="journal article" date="2008" name="PLoS Genet.">
        <title>Complete genome sequence of the N2-fixing broad host range endophyte Klebsiella pneumoniae 342 and virulence predictions verified in mice.</title>
        <authorList>
            <person name="Fouts D.E."/>
            <person name="Tyler H.L."/>
            <person name="DeBoy R.T."/>
            <person name="Daugherty S."/>
            <person name="Ren Q."/>
            <person name="Badger J.H."/>
            <person name="Durkin A.S."/>
            <person name="Huot H."/>
            <person name="Shrivastava S."/>
            <person name="Kothari S."/>
            <person name="Dodson R.J."/>
            <person name="Mohamoud Y."/>
            <person name="Khouri H."/>
            <person name="Roesch L.F."/>
            <person name="Krogfelt K.A."/>
            <person name="Struve C."/>
            <person name="Triplett E.W."/>
            <person name="Methe B.A."/>
        </authorList>
    </citation>
    <scope>NUCLEOTIDE SEQUENCE [LARGE SCALE GENOMIC DNA]</scope>
    <source>
        <strain evidence="1 2">342</strain>
    </source>
</reference>
<dbReference type="HOGENOM" id="CLU_3311307_0_0_6"/>
<dbReference type="KEGG" id="kpe:KPK_3962"/>